<dbReference type="InterPro" id="IPR027417">
    <property type="entry name" value="P-loop_NTPase"/>
</dbReference>
<evidence type="ECO:0000313" key="2">
    <source>
        <dbReference type="Proteomes" id="UP001206595"/>
    </source>
</evidence>
<accession>A0AAD5EEV1</accession>
<dbReference type="EMBL" id="MU620908">
    <property type="protein sequence ID" value="KAI8580975.1"/>
    <property type="molecule type" value="Genomic_DNA"/>
</dbReference>
<dbReference type="SUPFAM" id="SSF52540">
    <property type="entry name" value="P-loop containing nucleoside triphosphate hydrolases"/>
    <property type="match status" value="1"/>
</dbReference>
<proteinExistence type="predicted"/>
<sequence>MMLYKLVVLGDGGVGKTALTIQVDYQIAHFLFGPVLHTQMPVEGIVVRNTIRTKSDPIDVLANSQS</sequence>
<reference evidence="1" key="2">
    <citation type="journal article" date="2022" name="Proc. Natl. Acad. Sci. U.S.A.">
        <title>Diploid-dominant life cycles characterize the early evolution of Fungi.</title>
        <authorList>
            <person name="Amses K.R."/>
            <person name="Simmons D.R."/>
            <person name="Longcore J.E."/>
            <person name="Mondo S.J."/>
            <person name="Seto K."/>
            <person name="Jeronimo G.H."/>
            <person name="Bonds A.E."/>
            <person name="Quandt C.A."/>
            <person name="Davis W.J."/>
            <person name="Chang Y."/>
            <person name="Federici B.A."/>
            <person name="Kuo A."/>
            <person name="LaButti K."/>
            <person name="Pangilinan J."/>
            <person name="Andreopoulos W."/>
            <person name="Tritt A."/>
            <person name="Riley R."/>
            <person name="Hundley H."/>
            <person name="Johnson J."/>
            <person name="Lipzen A."/>
            <person name="Barry K."/>
            <person name="Lang B.F."/>
            <person name="Cuomo C.A."/>
            <person name="Buchler N.E."/>
            <person name="Grigoriev I.V."/>
            <person name="Spatafora J.W."/>
            <person name="Stajich J.E."/>
            <person name="James T.Y."/>
        </authorList>
    </citation>
    <scope>NUCLEOTIDE SEQUENCE</scope>
    <source>
        <strain evidence="1">AG</strain>
    </source>
</reference>
<dbReference type="GeneID" id="75913199"/>
<comment type="caution">
    <text evidence="1">The sequence shown here is derived from an EMBL/GenBank/DDBJ whole genome shotgun (WGS) entry which is preliminary data.</text>
</comment>
<dbReference type="Proteomes" id="UP001206595">
    <property type="component" value="Unassembled WGS sequence"/>
</dbReference>
<dbReference type="RefSeq" id="XP_051445979.1">
    <property type="nucleotide sequence ID" value="XM_051587854.1"/>
</dbReference>
<evidence type="ECO:0000313" key="1">
    <source>
        <dbReference type="EMBL" id="KAI8580975.1"/>
    </source>
</evidence>
<reference evidence="1" key="1">
    <citation type="submission" date="2021-06" db="EMBL/GenBank/DDBJ databases">
        <authorList>
            <consortium name="DOE Joint Genome Institute"/>
            <person name="Mondo S.J."/>
            <person name="Amses K.R."/>
            <person name="Simmons D.R."/>
            <person name="Longcore J.E."/>
            <person name="Seto K."/>
            <person name="Alves G.H."/>
            <person name="Bonds A.E."/>
            <person name="Quandt C.A."/>
            <person name="Davis W.J."/>
            <person name="Chang Y."/>
            <person name="Letcher P.M."/>
            <person name="Powell M.J."/>
            <person name="Kuo A."/>
            <person name="Labutti K."/>
            <person name="Pangilinan J."/>
            <person name="Andreopoulos W."/>
            <person name="Tritt A."/>
            <person name="Riley R."/>
            <person name="Hundley H."/>
            <person name="Johnson J."/>
            <person name="Lipzen A."/>
            <person name="Barry K."/>
            <person name="Berbee M.L."/>
            <person name="Buchler N.E."/>
            <person name="Grigoriev I.V."/>
            <person name="Spatafora J.W."/>
            <person name="Stajich J.E."/>
            <person name="James T.Y."/>
        </authorList>
    </citation>
    <scope>NUCLEOTIDE SEQUENCE</scope>
    <source>
        <strain evidence="1">AG</strain>
    </source>
</reference>
<name>A0AAD5EEV1_UMBRA</name>
<organism evidence="1 2">
    <name type="scientific">Umbelopsis ramanniana AG</name>
    <dbReference type="NCBI Taxonomy" id="1314678"/>
    <lineage>
        <taxon>Eukaryota</taxon>
        <taxon>Fungi</taxon>
        <taxon>Fungi incertae sedis</taxon>
        <taxon>Mucoromycota</taxon>
        <taxon>Mucoromycotina</taxon>
        <taxon>Umbelopsidomycetes</taxon>
        <taxon>Umbelopsidales</taxon>
        <taxon>Umbelopsidaceae</taxon>
        <taxon>Umbelopsis</taxon>
    </lineage>
</organism>
<dbReference type="AlphaFoldDB" id="A0AAD5EEV1"/>
<dbReference type="Gene3D" id="3.40.50.300">
    <property type="entry name" value="P-loop containing nucleotide triphosphate hydrolases"/>
    <property type="match status" value="1"/>
</dbReference>
<protein>
    <submittedName>
        <fullName evidence="1">Uncharacterized protein</fullName>
    </submittedName>
</protein>
<gene>
    <name evidence="1" type="ORF">K450DRAFT_234027</name>
</gene>
<keyword evidence="2" id="KW-1185">Reference proteome</keyword>